<dbReference type="EMBL" id="JACXVP010000001">
    <property type="protein sequence ID" value="KAG5630197.1"/>
    <property type="molecule type" value="Genomic_DNA"/>
</dbReference>
<evidence type="ECO:0000313" key="2">
    <source>
        <dbReference type="Proteomes" id="UP000824120"/>
    </source>
</evidence>
<organism evidence="1 2">
    <name type="scientific">Solanum commersonii</name>
    <name type="common">Commerson's wild potato</name>
    <name type="synonym">Commerson's nightshade</name>
    <dbReference type="NCBI Taxonomy" id="4109"/>
    <lineage>
        <taxon>Eukaryota</taxon>
        <taxon>Viridiplantae</taxon>
        <taxon>Streptophyta</taxon>
        <taxon>Embryophyta</taxon>
        <taxon>Tracheophyta</taxon>
        <taxon>Spermatophyta</taxon>
        <taxon>Magnoliopsida</taxon>
        <taxon>eudicotyledons</taxon>
        <taxon>Gunneridae</taxon>
        <taxon>Pentapetalae</taxon>
        <taxon>asterids</taxon>
        <taxon>lamiids</taxon>
        <taxon>Solanales</taxon>
        <taxon>Solanaceae</taxon>
        <taxon>Solanoideae</taxon>
        <taxon>Solaneae</taxon>
        <taxon>Solanum</taxon>
    </lineage>
</organism>
<dbReference type="Proteomes" id="UP000824120">
    <property type="component" value="Chromosome 1"/>
</dbReference>
<gene>
    <name evidence="1" type="ORF">H5410_001914</name>
</gene>
<reference evidence="1 2" key="1">
    <citation type="submission" date="2020-09" db="EMBL/GenBank/DDBJ databases">
        <title>De no assembly of potato wild relative species, Solanum commersonii.</title>
        <authorList>
            <person name="Cho K."/>
        </authorList>
    </citation>
    <scope>NUCLEOTIDE SEQUENCE [LARGE SCALE GENOMIC DNA]</scope>
    <source>
        <strain evidence="1">LZ3.2</strain>
        <tissue evidence="1">Leaf</tissue>
    </source>
</reference>
<name>A0A9J6B059_SOLCO</name>
<evidence type="ECO:0000313" key="1">
    <source>
        <dbReference type="EMBL" id="KAG5630197.1"/>
    </source>
</evidence>
<accession>A0A9J6B059</accession>
<comment type="caution">
    <text evidence="1">The sequence shown here is derived from an EMBL/GenBank/DDBJ whole genome shotgun (WGS) entry which is preliminary data.</text>
</comment>
<keyword evidence="2" id="KW-1185">Reference proteome</keyword>
<sequence>MDYSRDDIDGLLNDQFRDVAQIFMALLMFILTRDARGRAFCACISSTSMLHVQDPYDQDRHYVMKI</sequence>
<dbReference type="AlphaFoldDB" id="A0A9J6B059"/>
<proteinExistence type="predicted"/>
<protein>
    <submittedName>
        <fullName evidence="1">Uncharacterized protein</fullName>
    </submittedName>
</protein>